<gene>
    <name evidence="1" type="ORF">HMPREF1449_00152</name>
</gene>
<comment type="caution">
    <text evidence="1">The sequence shown here is derived from an EMBL/GenBank/DDBJ whole genome shotgun (WGS) entry which is preliminary data.</text>
</comment>
<dbReference type="Proteomes" id="UP000011945">
    <property type="component" value="Unassembled WGS sequence"/>
</dbReference>
<dbReference type="AlphaFoldDB" id="A0ABC9SBG8"/>
<reference evidence="1 2" key="1">
    <citation type="submission" date="2012-12" db="EMBL/GenBank/DDBJ databases">
        <authorList>
            <person name="Weinstock G."/>
            <person name="Sodergren E."/>
            <person name="Lobos E.A."/>
            <person name="Fulton L."/>
            <person name="Fulton R."/>
            <person name="Courtney L."/>
            <person name="Fronick C."/>
            <person name="O'Laughlin M."/>
            <person name="Godfrey J."/>
            <person name="Wilson R.M."/>
            <person name="Miner T."/>
            <person name="Farmer C."/>
            <person name="Delehaunty K."/>
            <person name="Cordes M."/>
            <person name="Minx P."/>
            <person name="Tomlinson C."/>
            <person name="Chen J."/>
            <person name="Wollam A."/>
            <person name="Pepin K.H."/>
            <person name="Bhonagiri V."/>
            <person name="Zhang X."/>
            <person name="Suruliraj S."/>
            <person name="Antonio M."/>
            <person name="Secka O."/>
            <person name="Thomas J."/>
            <person name="Warren W."/>
            <person name="Mitreva M."/>
            <person name="Mardis E.R."/>
            <person name="Wilson R.K."/>
        </authorList>
    </citation>
    <scope>NUCLEOTIDE SEQUENCE [LARGE SCALE GENOMIC DNA]</scope>
    <source>
        <strain evidence="1 2">HP260AFii</strain>
    </source>
</reference>
<name>A0ABC9SBG8_HELPX</name>
<organism evidence="1 2">
    <name type="scientific">Helicobacter pylori HP260AFii</name>
    <dbReference type="NCBI Taxonomy" id="1159077"/>
    <lineage>
        <taxon>Bacteria</taxon>
        <taxon>Pseudomonadati</taxon>
        <taxon>Campylobacterota</taxon>
        <taxon>Epsilonproteobacteria</taxon>
        <taxon>Campylobacterales</taxon>
        <taxon>Helicobacteraceae</taxon>
        <taxon>Helicobacter</taxon>
    </lineage>
</organism>
<dbReference type="EMBL" id="APEZ01000003">
    <property type="protein sequence ID" value="EMH68787.1"/>
    <property type="molecule type" value="Genomic_DNA"/>
</dbReference>
<feature type="non-terminal residue" evidence="1">
    <location>
        <position position="1"/>
    </location>
</feature>
<evidence type="ECO:0000313" key="2">
    <source>
        <dbReference type="Proteomes" id="UP000011945"/>
    </source>
</evidence>
<protein>
    <submittedName>
        <fullName evidence="1">Uncharacterized protein</fullName>
    </submittedName>
</protein>
<evidence type="ECO:0000313" key="1">
    <source>
        <dbReference type="EMBL" id="EMH68787.1"/>
    </source>
</evidence>
<accession>A0ABC9SBG8</accession>
<proteinExistence type="predicted"/>
<sequence>RVSQLCVCLLKNLLFKIGGASSNLFDSYQYLMKIKSKTK</sequence>